<evidence type="ECO:0000256" key="1">
    <source>
        <dbReference type="SAM" id="MobiDB-lite"/>
    </source>
</evidence>
<reference evidence="2 3" key="1">
    <citation type="submission" date="2018-09" db="EMBL/GenBank/DDBJ databases">
        <title>Genomic investigation of the strawberry pathogen Phytophthora fragariae indicates pathogenicity is determined by transcriptional variation in three key races.</title>
        <authorList>
            <person name="Adams T.M."/>
            <person name="Armitage A.D."/>
            <person name="Sobczyk M.K."/>
            <person name="Bates H.J."/>
            <person name="Dunwell J.M."/>
            <person name="Nellist C.F."/>
            <person name="Harrison R.J."/>
        </authorList>
    </citation>
    <scope>NUCLEOTIDE SEQUENCE [LARGE SCALE GENOMIC DNA]</scope>
    <source>
        <strain evidence="2 3">SCRP324</strain>
    </source>
</reference>
<protein>
    <submittedName>
        <fullName evidence="2">Uncharacterized protein</fullName>
    </submittedName>
</protein>
<evidence type="ECO:0000313" key="2">
    <source>
        <dbReference type="EMBL" id="KAE9045485.1"/>
    </source>
</evidence>
<comment type="caution">
    <text evidence="2">The sequence shown here is derived from an EMBL/GenBank/DDBJ whole genome shotgun (WGS) entry which is preliminary data.</text>
</comment>
<accession>A0A6A3NJB2</accession>
<proteinExistence type="predicted"/>
<name>A0A6A3NJB2_9STRA</name>
<sequence>MAPSQRRRSQALNHQLPPAEVAQGAPPSAQPELPVRLHVIGHKMRAKRLAAQRRTREQRKLRLRRMQIGRPSASFRDDRRVGNARIFLAAKNMFLLTKSEDAGMN</sequence>
<gene>
    <name evidence="2" type="ORF">PR002_g2193</name>
</gene>
<dbReference type="AlphaFoldDB" id="A0A6A3NJB2"/>
<evidence type="ECO:0000313" key="3">
    <source>
        <dbReference type="Proteomes" id="UP000435112"/>
    </source>
</evidence>
<feature type="region of interest" description="Disordered" evidence="1">
    <location>
        <begin position="1"/>
        <end position="31"/>
    </location>
</feature>
<dbReference type="EMBL" id="QXFU01000072">
    <property type="protein sequence ID" value="KAE9045485.1"/>
    <property type="molecule type" value="Genomic_DNA"/>
</dbReference>
<organism evidence="2 3">
    <name type="scientific">Phytophthora rubi</name>
    <dbReference type="NCBI Taxonomy" id="129364"/>
    <lineage>
        <taxon>Eukaryota</taxon>
        <taxon>Sar</taxon>
        <taxon>Stramenopiles</taxon>
        <taxon>Oomycota</taxon>
        <taxon>Peronosporomycetes</taxon>
        <taxon>Peronosporales</taxon>
        <taxon>Peronosporaceae</taxon>
        <taxon>Phytophthora</taxon>
    </lineage>
</organism>
<dbReference type="Proteomes" id="UP000435112">
    <property type="component" value="Unassembled WGS sequence"/>
</dbReference>